<proteinExistence type="predicted"/>
<sequence length="160" mass="18381">MFRAARYSAYHLETRDGYEQDEAYAEWLAGHRFDPAERWPWWIELVSAAVARGVEVRRARVVSEPVSAYIRYEYDLTTGHNVKAGEQVRWLPRRQANALLLPGNDLWLFDGSQVLFNHFDGDGRMTGEELVTEPGIVAHCVTAFEAIWDAATPHEEYKPT</sequence>
<keyword evidence="3" id="KW-1185">Reference proteome</keyword>
<dbReference type="Proteomes" id="UP001518976">
    <property type="component" value="Unassembled WGS sequence"/>
</dbReference>
<comment type="caution">
    <text evidence="2">The sequence shown here is derived from an EMBL/GenBank/DDBJ whole genome shotgun (WGS) entry which is preliminary data.</text>
</comment>
<reference evidence="2 3" key="1">
    <citation type="submission" date="2021-02" db="EMBL/GenBank/DDBJ databases">
        <title>Streptomyces spirodelae sp. nov., isolated from duckweed.</title>
        <authorList>
            <person name="Saimee Y."/>
            <person name="Duangmal K."/>
        </authorList>
    </citation>
    <scope>NUCLEOTIDE SEQUENCE [LARGE SCALE GENOMIC DNA]</scope>
    <source>
        <strain evidence="2 3">DW4-2</strain>
    </source>
</reference>
<dbReference type="Pfam" id="PF21806">
    <property type="entry name" value="DUF6879"/>
    <property type="match status" value="1"/>
</dbReference>
<dbReference type="EMBL" id="JAFFZN010000002">
    <property type="protein sequence ID" value="MBO8184649.1"/>
    <property type="molecule type" value="Genomic_DNA"/>
</dbReference>
<protein>
    <recommendedName>
        <fullName evidence="1">DUF6879 domain-containing protein</fullName>
    </recommendedName>
</protein>
<dbReference type="RefSeq" id="WP_209263502.1">
    <property type="nucleotide sequence ID" value="NZ_JAFFZN010000002.1"/>
</dbReference>
<evidence type="ECO:0000313" key="3">
    <source>
        <dbReference type="Proteomes" id="UP001518976"/>
    </source>
</evidence>
<organism evidence="2 3">
    <name type="scientific">Streptomyces spirodelae</name>
    <dbReference type="NCBI Taxonomy" id="2812904"/>
    <lineage>
        <taxon>Bacteria</taxon>
        <taxon>Bacillati</taxon>
        <taxon>Actinomycetota</taxon>
        <taxon>Actinomycetes</taxon>
        <taxon>Kitasatosporales</taxon>
        <taxon>Streptomycetaceae</taxon>
        <taxon>Streptomyces</taxon>
    </lineage>
</organism>
<name>A0ABS3WNF5_9ACTN</name>
<evidence type="ECO:0000313" key="2">
    <source>
        <dbReference type="EMBL" id="MBO8184649.1"/>
    </source>
</evidence>
<dbReference type="InterPro" id="IPR049244">
    <property type="entry name" value="DUF6879"/>
</dbReference>
<evidence type="ECO:0000259" key="1">
    <source>
        <dbReference type="Pfam" id="PF21806"/>
    </source>
</evidence>
<feature type="domain" description="DUF6879" evidence="1">
    <location>
        <begin position="1"/>
        <end position="158"/>
    </location>
</feature>
<gene>
    <name evidence="2" type="ORF">JW592_04035</name>
</gene>
<accession>A0ABS3WNF5</accession>